<name>A0A0K0N750_9CAUD</name>
<feature type="transmembrane region" description="Helical" evidence="1">
    <location>
        <begin position="130"/>
        <end position="148"/>
    </location>
</feature>
<keyword evidence="3" id="KW-1185">Reference proteome</keyword>
<keyword evidence="1" id="KW-0812">Transmembrane</keyword>
<protein>
    <submittedName>
        <fullName evidence="2">Uncharacterized protein</fullName>
    </submittedName>
</protein>
<evidence type="ECO:0000256" key="1">
    <source>
        <dbReference type="SAM" id="Phobius"/>
    </source>
</evidence>
<proteinExistence type="predicted"/>
<gene>
    <name evidence="2" type="ORF">GMA2_40</name>
</gene>
<feature type="transmembrane region" description="Helical" evidence="1">
    <location>
        <begin position="97"/>
        <end position="118"/>
    </location>
</feature>
<sequence>MTIPKDSRSTDAQVLQLIKTAEHNSRGQTLVLGGFGIAYGILTFTFGKRLWWDPSVHVRSVYENALTVPGAPQTWGVISLSLGLAMLVGLKIGSHKVVAVGSWGLALWSFVFCFTFVIDSLDHEWTPVGLPAALILGVFWLLYVLKALNEWRQHLNPLSHRSRDQ</sequence>
<feature type="transmembrane region" description="Helical" evidence="1">
    <location>
        <begin position="29"/>
        <end position="52"/>
    </location>
</feature>
<dbReference type="Proteomes" id="UP000221359">
    <property type="component" value="Segment"/>
</dbReference>
<organism evidence="2 3">
    <name type="scientific">Gordonia phage GMA2</name>
    <dbReference type="NCBI Taxonomy" id="1647283"/>
    <lineage>
        <taxon>Viruses</taxon>
        <taxon>Duplodnaviria</taxon>
        <taxon>Heunggongvirae</taxon>
        <taxon>Uroviricota</taxon>
        <taxon>Caudoviricetes</taxon>
        <taxon>Gimaduovirus</taxon>
        <taxon>Gimaduovirus GMA2</taxon>
    </lineage>
</organism>
<evidence type="ECO:0000313" key="3">
    <source>
        <dbReference type="Proteomes" id="UP000221359"/>
    </source>
</evidence>
<reference evidence="2 3" key="1">
    <citation type="journal article" date="2015" name="PLoS ONE">
        <title>Lysis to Kill: Evaluation of the Lytic Abilities, and Genomics of Nine Bacteriophages Infective for Gordonia spp. and Their Potential Use in Activated Sludge Foam Biocontrol.</title>
        <authorList>
            <person name="Dyson Z.A."/>
            <person name="Tucci J."/>
            <person name="Seviour R.J."/>
            <person name="Petrovski S."/>
        </authorList>
    </citation>
    <scope>NUCLEOTIDE SEQUENCE [LARGE SCALE GENOMIC DNA]</scope>
</reference>
<dbReference type="EMBL" id="KR063281">
    <property type="protein sequence ID" value="AKJ72578.1"/>
    <property type="molecule type" value="Genomic_DNA"/>
</dbReference>
<keyword evidence="1" id="KW-0472">Membrane</keyword>
<accession>A0A0K0N750</accession>
<keyword evidence="1" id="KW-1133">Transmembrane helix</keyword>
<evidence type="ECO:0000313" key="2">
    <source>
        <dbReference type="EMBL" id="AKJ72578.1"/>
    </source>
</evidence>
<feature type="transmembrane region" description="Helical" evidence="1">
    <location>
        <begin position="72"/>
        <end position="90"/>
    </location>
</feature>